<dbReference type="InterPro" id="IPR045175">
    <property type="entry name" value="M28_fam"/>
</dbReference>
<dbReference type="GO" id="GO:0046872">
    <property type="term" value="F:metal ion binding"/>
    <property type="evidence" value="ECO:0007669"/>
    <property type="project" value="UniProtKB-KW"/>
</dbReference>
<name>A0A370TJQ8_9HELO</name>
<dbReference type="InterPro" id="IPR007484">
    <property type="entry name" value="Peptidase_M28"/>
</dbReference>
<feature type="domain" description="PA" evidence="8">
    <location>
        <begin position="134"/>
        <end position="226"/>
    </location>
</feature>
<keyword evidence="6 7" id="KW-0862">Zinc</keyword>
<evidence type="ECO:0000256" key="2">
    <source>
        <dbReference type="ARBA" id="ARBA00005634"/>
    </source>
</evidence>
<evidence type="ECO:0000313" key="10">
    <source>
        <dbReference type="EMBL" id="RDL35756.1"/>
    </source>
</evidence>
<evidence type="ECO:0000256" key="6">
    <source>
        <dbReference type="ARBA" id="ARBA00022833"/>
    </source>
</evidence>
<dbReference type="PANTHER" id="PTHR12147">
    <property type="entry name" value="METALLOPEPTIDASE M28 FAMILY MEMBER"/>
    <property type="match status" value="1"/>
</dbReference>
<keyword evidence="3 7" id="KW-0645">Protease</keyword>
<keyword evidence="7" id="KW-0732">Signal</keyword>
<dbReference type="CDD" id="cd04816">
    <property type="entry name" value="PA_SaNapH_like"/>
    <property type="match status" value="1"/>
</dbReference>
<protein>
    <recommendedName>
        <fullName evidence="7">Peptide hydrolase</fullName>
        <ecNumber evidence="7">3.4.-.-</ecNumber>
    </recommendedName>
</protein>
<comment type="cofactor">
    <cofactor evidence="1">
        <name>Zn(2+)</name>
        <dbReference type="ChEBI" id="CHEBI:29105"/>
    </cofactor>
</comment>
<dbReference type="SUPFAM" id="SSF53187">
    <property type="entry name" value="Zn-dependent exopeptidases"/>
    <property type="match status" value="1"/>
</dbReference>
<dbReference type="GeneID" id="43599217"/>
<feature type="domain" description="Peptidase M28" evidence="9">
    <location>
        <begin position="254"/>
        <end position="451"/>
    </location>
</feature>
<sequence>MKVFQSLLLGTSLLSAYATATPPLNEAHAGSKFVTSKKLQNDITSKKLMKNLKDLDTIANNNGGNRAFGFPGYAESVKYITARLAKESKTSTFYVQDFPALFNRVDSISFVVDEVSYYVYGLTYSPSTSAEGLTLPLVLGPTGDAGCTVDGYANFDVKDKIVLVERGTCPTGGTLAGRIRPAAAAGAAAVIIYNNENAHVTGGTLSAPDPDKLVPGGFIDRVDGLPLRDRLAAGEEIEALFQQTQIIETKITQNIIAETKGGDPNNVLVLGAHLDSVQAGPGINDDGSGTSLILELFTALNSYKTNLKVRFAWWGAEENGLLGSRYYTSSLTSGNASSILAYLNFDMVSKGFFGVFDGDGSTYGLVAPPGSETIEKLFVDDLTSKGLNVTPAALSGGSDYVSFMEDLGKPIGGLFTGTGEAQDPCYHQACDTYANPNATVLTINAKTAAHVLATLAIDGTKLIPKTPVARRGNIGEMEIRDIQWTVAEGQEKHSDSCGHFV</sequence>
<comment type="caution">
    <text evidence="10">The sequence shown here is derived from an EMBL/GenBank/DDBJ whole genome shotgun (WGS) entry which is preliminary data.</text>
</comment>
<dbReference type="Gene3D" id="3.40.630.10">
    <property type="entry name" value="Zn peptidases"/>
    <property type="match status" value="1"/>
</dbReference>
<dbReference type="EMBL" id="NPIC01000005">
    <property type="protein sequence ID" value="RDL35756.1"/>
    <property type="molecule type" value="Genomic_DNA"/>
</dbReference>
<dbReference type="OrthoDB" id="10013407at2759"/>
<accession>A0A370TJQ8</accession>
<keyword evidence="11" id="KW-1185">Reference proteome</keyword>
<dbReference type="RefSeq" id="XP_031868412.1">
    <property type="nucleotide sequence ID" value="XM_032014991.1"/>
</dbReference>
<evidence type="ECO:0000256" key="4">
    <source>
        <dbReference type="ARBA" id="ARBA00022723"/>
    </source>
</evidence>
<dbReference type="GO" id="GO:0008235">
    <property type="term" value="F:metalloexopeptidase activity"/>
    <property type="evidence" value="ECO:0007669"/>
    <property type="project" value="InterPro"/>
</dbReference>
<keyword evidence="4 7" id="KW-0479">Metal-binding</keyword>
<reference evidence="10 11" key="1">
    <citation type="journal article" date="2018" name="IMA Fungus">
        <title>IMA Genome-F 9: Draft genome sequence of Annulohypoxylon stygium, Aspergillus mulundensis, Berkeleyomyces basicola (syn. Thielaviopsis basicola), Ceratocystis smalleyi, two Cercospora beticola strains, Coleophoma cylindrospora, Fusarium fracticaudum, Phialophora cf. hyalina, and Morchella septimelata.</title>
        <authorList>
            <person name="Wingfield B.D."/>
            <person name="Bills G.F."/>
            <person name="Dong Y."/>
            <person name="Huang W."/>
            <person name="Nel W.J."/>
            <person name="Swalarsk-Parry B.S."/>
            <person name="Vaghefi N."/>
            <person name="Wilken P.M."/>
            <person name="An Z."/>
            <person name="de Beer Z.W."/>
            <person name="De Vos L."/>
            <person name="Chen L."/>
            <person name="Duong T.A."/>
            <person name="Gao Y."/>
            <person name="Hammerbacher A."/>
            <person name="Kikkert J.R."/>
            <person name="Li Y."/>
            <person name="Li H."/>
            <person name="Li K."/>
            <person name="Li Q."/>
            <person name="Liu X."/>
            <person name="Ma X."/>
            <person name="Naidoo K."/>
            <person name="Pethybridge S.J."/>
            <person name="Sun J."/>
            <person name="Steenkamp E.T."/>
            <person name="van der Nest M.A."/>
            <person name="van Wyk S."/>
            <person name="Wingfield M.J."/>
            <person name="Xiong C."/>
            <person name="Yue Q."/>
            <person name="Zhang X."/>
        </authorList>
    </citation>
    <scope>NUCLEOTIDE SEQUENCE [LARGE SCALE GENOMIC DNA]</scope>
    <source>
        <strain evidence="10 11">BP 5553</strain>
    </source>
</reference>
<dbReference type="Pfam" id="PF02225">
    <property type="entry name" value="PA"/>
    <property type="match status" value="1"/>
</dbReference>
<proteinExistence type="inferred from homology"/>
<evidence type="ECO:0000259" key="9">
    <source>
        <dbReference type="Pfam" id="PF04389"/>
    </source>
</evidence>
<dbReference type="AlphaFoldDB" id="A0A370TJQ8"/>
<dbReference type="GO" id="GO:0006508">
    <property type="term" value="P:proteolysis"/>
    <property type="evidence" value="ECO:0007669"/>
    <property type="project" value="UniProtKB-KW"/>
</dbReference>
<comment type="similarity">
    <text evidence="2">Belongs to the peptidase M28 family. M28B subfamily.</text>
</comment>
<gene>
    <name evidence="10" type="ORF">BP5553_06368</name>
</gene>
<evidence type="ECO:0000256" key="1">
    <source>
        <dbReference type="ARBA" id="ARBA00001947"/>
    </source>
</evidence>
<dbReference type="Proteomes" id="UP000254866">
    <property type="component" value="Unassembled WGS sequence"/>
</dbReference>
<evidence type="ECO:0000256" key="5">
    <source>
        <dbReference type="ARBA" id="ARBA00022801"/>
    </source>
</evidence>
<keyword evidence="5 7" id="KW-0378">Hydrolase</keyword>
<evidence type="ECO:0000313" key="11">
    <source>
        <dbReference type="Proteomes" id="UP000254866"/>
    </source>
</evidence>
<evidence type="ECO:0000256" key="3">
    <source>
        <dbReference type="ARBA" id="ARBA00022670"/>
    </source>
</evidence>
<dbReference type="InterPro" id="IPR003137">
    <property type="entry name" value="PA_domain"/>
</dbReference>
<dbReference type="EC" id="3.4.-.-" evidence="7"/>
<dbReference type="PANTHER" id="PTHR12147:SF26">
    <property type="entry name" value="PEPTIDASE M28 DOMAIN-CONTAINING PROTEIN"/>
    <property type="match status" value="1"/>
</dbReference>
<feature type="chain" id="PRO_5016487518" description="Peptide hydrolase" evidence="7">
    <location>
        <begin position="21"/>
        <end position="501"/>
    </location>
</feature>
<dbReference type="Pfam" id="PF04389">
    <property type="entry name" value="Peptidase_M28"/>
    <property type="match status" value="1"/>
</dbReference>
<feature type="signal peptide" evidence="7">
    <location>
        <begin position="1"/>
        <end position="20"/>
    </location>
</feature>
<dbReference type="SUPFAM" id="SSF52025">
    <property type="entry name" value="PA domain"/>
    <property type="match status" value="1"/>
</dbReference>
<evidence type="ECO:0000259" key="8">
    <source>
        <dbReference type="Pfam" id="PF02225"/>
    </source>
</evidence>
<dbReference type="STRING" id="2656787.A0A370TJQ8"/>
<evidence type="ECO:0000256" key="7">
    <source>
        <dbReference type="RuleBase" id="RU361240"/>
    </source>
</evidence>
<dbReference type="InterPro" id="IPR046450">
    <property type="entry name" value="PA_dom_sf"/>
</dbReference>
<dbReference type="Gene3D" id="3.50.30.30">
    <property type="match status" value="1"/>
</dbReference>
<organism evidence="10 11">
    <name type="scientific">Venustampulla echinocandica</name>
    <dbReference type="NCBI Taxonomy" id="2656787"/>
    <lineage>
        <taxon>Eukaryota</taxon>
        <taxon>Fungi</taxon>
        <taxon>Dikarya</taxon>
        <taxon>Ascomycota</taxon>
        <taxon>Pezizomycotina</taxon>
        <taxon>Leotiomycetes</taxon>
        <taxon>Helotiales</taxon>
        <taxon>Pleuroascaceae</taxon>
        <taxon>Venustampulla</taxon>
    </lineage>
</organism>